<evidence type="ECO:0000313" key="6">
    <source>
        <dbReference type="Proteomes" id="UP000547011"/>
    </source>
</evidence>
<keyword evidence="4" id="KW-0732">Signal</keyword>
<keyword evidence="6" id="KW-1185">Reference proteome</keyword>
<name>A0A7W6NCM2_9HYPH</name>
<keyword evidence="5" id="KW-0762">Sugar transport</keyword>
<comment type="similarity">
    <text evidence="2">Belongs to the bacterial solute-binding protein 1 family.</text>
</comment>
<dbReference type="InterPro" id="IPR006059">
    <property type="entry name" value="SBP"/>
</dbReference>
<dbReference type="Gene3D" id="3.40.190.10">
    <property type="entry name" value="Periplasmic binding protein-like II"/>
    <property type="match status" value="2"/>
</dbReference>
<dbReference type="Pfam" id="PF01547">
    <property type="entry name" value="SBP_bac_1"/>
    <property type="match status" value="1"/>
</dbReference>
<protein>
    <submittedName>
        <fullName evidence="5">Multiple sugar transport system substrate-binding protein</fullName>
    </submittedName>
</protein>
<feature type="chain" id="PRO_5031344868" evidence="4">
    <location>
        <begin position="25"/>
        <end position="406"/>
    </location>
</feature>
<dbReference type="PANTHER" id="PTHR43649">
    <property type="entry name" value="ARABINOSE-BINDING PROTEIN-RELATED"/>
    <property type="match status" value="1"/>
</dbReference>
<accession>A0A7W6NCM2</accession>
<sequence length="406" mass="44255">MKKTIGLVTVSMLALAGAAPAAYAQDKEITFINCGDELTAGYAEYFAEWEAENPGYKVMPEIVGWGQCQDKVTTLAAAGTPVSLAYVGSRTLKQFAMNDLIVPIPMTEEEKASYYNFVPETVTFDGTQWGVPVAFSTKALFWNKDLFEEAGLDPDTPPKTWEEKIEFAKQITENTDAAGYGAVAKTFDNTMHQFLHWVYTNDGLVIDDEGNITLNSPQVLEALTALRDIIPYSEEGPTAYEQNEVRAIWLDGGVAMIEASVGAALRAEEAGMNWGVAPLPLGPQAKGPGTLLITDSLAVFKGTGVEEQAIDLAKFITAPERQWDAEMAQGLTPLRPLEPQTSDLVAEKPYWKPFLDGIEFGGPEPLFNDYIGLQNTMIEMVQSVVTGAAEPQEAIDKAASELELYK</sequence>
<dbReference type="InterPro" id="IPR050490">
    <property type="entry name" value="Bact_solute-bd_prot1"/>
</dbReference>
<dbReference type="SUPFAM" id="SSF53850">
    <property type="entry name" value="Periplasmic binding protein-like II"/>
    <property type="match status" value="1"/>
</dbReference>
<reference evidence="5 6" key="1">
    <citation type="submission" date="2020-08" db="EMBL/GenBank/DDBJ databases">
        <title>Genomic Encyclopedia of Type Strains, Phase IV (KMG-IV): sequencing the most valuable type-strain genomes for metagenomic binning, comparative biology and taxonomic classification.</title>
        <authorList>
            <person name="Goeker M."/>
        </authorList>
    </citation>
    <scope>NUCLEOTIDE SEQUENCE [LARGE SCALE GENOMIC DNA]</scope>
    <source>
        <strain evidence="5 6">DSM 23447</strain>
    </source>
</reference>
<keyword evidence="3" id="KW-0574">Periplasm</keyword>
<dbReference type="EMBL" id="JACIEW010000006">
    <property type="protein sequence ID" value="MBB4052919.1"/>
    <property type="molecule type" value="Genomic_DNA"/>
</dbReference>
<comment type="caution">
    <text evidence="5">The sequence shown here is derived from an EMBL/GenBank/DDBJ whole genome shotgun (WGS) entry which is preliminary data.</text>
</comment>
<keyword evidence="5" id="KW-0813">Transport</keyword>
<dbReference type="PANTHER" id="PTHR43649:SF12">
    <property type="entry name" value="DIACETYLCHITOBIOSE BINDING PROTEIN DASA"/>
    <property type="match status" value="1"/>
</dbReference>
<dbReference type="Proteomes" id="UP000547011">
    <property type="component" value="Unassembled WGS sequence"/>
</dbReference>
<evidence type="ECO:0000256" key="3">
    <source>
        <dbReference type="ARBA" id="ARBA00022764"/>
    </source>
</evidence>
<gene>
    <name evidence="5" type="ORF">GGR20_002575</name>
</gene>
<proteinExistence type="inferred from homology"/>
<evidence type="ECO:0000256" key="1">
    <source>
        <dbReference type="ARBA" id="ARBA00004418"/>
    </source>
</evidence>
<dbReference type="GO" id="GO:0042597">
    <property type="term" value="C:periplasmic space"/>
    <property type="evidence" value="ECO:0007669"/>
    <property type="project" value="UniProtKB-SubCell"/>
</dbReference>
<evidence type="ECO:0000256" key="2">
    <source>
        <dbReference type="ARBA" id="ARBA00008520"/>
    </source>
</evidence>
<organism evidence="5 6">
    <name type="scientific">Devosia subaequoris</name>
    <dbReference type="NCBI Taxonomy" id="395930"/>
    <lineage>
        <taxon>Bacteria</taxon>
        <taxon>Pseudomonadati</taxon>
        <taxon>Pseudomonadota</taxon>
        <taxon>Alphaproteobacteria</taxon>
        <taxon>Hyphomicrobiales</taxon>
        <taxon>Devosiaceae</taxon>
        <taxon>Devosia</taxon>
    </lineage>
</organism>
<evidence type="ECO:0000313" key="5">
    <source>
        <dbReference type="EMBL" id="MBB4052919.1"/>
    </source>
</evidence>
<feature type="signal peptide" evidence="4">
    <location>
        <begin position="1"/>
        <end position="24"/>
    </location>
</feature>
<evidence type="ECO:0000256" key="4">
    <source>
        <dbReference type="SAM" id="SignalP"/>
    </source>
</evidence>
<dbReference type="AlphaFoldDB" id="A0A7W6NCM2"/>
<comment type="subcellular location">
    <subcellularLocation>
        <location evidence="1">Periplasm</location>
    </subcellularLocation>
</comment>